<evidence type="ECO:0000256" key="7">
    <source>
        <dbReference type="ARBA" id="ARBA00023098"/>
    </source>
</evidence>
<dbReference type="Proteomes" id="UP000180235">
    <property type="component" value="Chromosome"/>
</dbReference>
<dbReference type="EMBL" id="CP017675">
    <property type="protein sequence ID" value="APB33902.1"/>
    <property type="molecule type" value="Genomic_DNA"/>
</dbReference>
<evidence type="ECO:0000256" key="4">
    <source>
        <dbReference type="ARBA" id="ARBA00022679"/>
    </source>
</evidence>
<sequence>MTWASWLTLSRLLVIPGIFVALARQERLWAVGLFVLGALTDWLDGYVARRFNQVSDLGKWLDPLVDKLLILAPLLTLVELGEVPGWLVFLLLARELGITAWRAQLPQVTGANLWGKVKTMSQVGAVVGLILWPGGQTQALLAGAVVISWLSGMIYLWPRHA</sequence>
<evidence type="ECO:0000256" key="8">
    <source>
        <dbReference type="ARBA" id="ARBA00023136"/>
    </source>
</evidence>
<dbReference type="AlphaFoldDB" id="A0A1J0AD79"/>
<evidence type="ECO:0000256" key="10">
    <source>
        <dbReference type="ARBA" id="ARBA00023264"/>
    </source>
</evidence>
<dbReference type="Gene3D" id="1.20.120.1760">
    <property type="match status" value="1"/>
</dbReference>
<dbReference type="RefSeq" id="WP_071454421.1">
    <property type="nucleotide sequence ID" value="NZ_CP017675.1"/>
</dbReference>
<dbReference type="KEGG" id="glt:GlitD10_1578"/>
<feature type="transmembrane region" description="Helical" evidence="13">
    <location>
        <begin position="6"/>
        <end position="23"/>
    </location>
</feature>
<proteinExistence type="inferred from homology"/>
<keyword evidence="15" id="KW-1185">Reference proteome</keyword>
<evidence type="ECO:0000256" key="11">
    <source>
        <dbReference type="NCBIfam" id="TIGR00560"/>
    </source>
</evidence>
<dbReference type="GO" id="GO:0046474">
    <property type="term" value="P:glycerophospholipid biosynthetic process"/>
    <property type="evidence" value="ECO:0007669"/>
    <property type="project" value="TreeGrafter"/>
</dbReference>
<keyword evidence="6 13" id="KW-1133">Transmembrane helix</keyword>
<keyword evidence="7" id="KW-0443">Lipid metabolism</keyword>
<organism evidence="14 15">
    <name type="scientific">Gloeomargarita lithophora Alchichica-D10</name>
    <dbReference type="NCBI Taxonomy" id="1188229"/>
    <lineage>
        <taxon>Bacteria</taxon>
        <taxon>Bacillati</taxon>
        <taxon>Cyanobacteriota</taxon>
        <taxon>Cyanophyceae</taxon>
        <taxon>Gloeomargaritales</taxon>
        <taxon>Gloeomargaritaceae</taxon>
        <taxon>Gloeomargarita</taxon>
    </lineage>
</organism>
<dbReference type="PIRSF" id="PIRSF000847">
    <property type="entry name" value="Phos_ph_gly_syn"/>
    <property type="match status" value="1"/>
</dbReference>
<comment type="similarity">
    <text evidence="2 12">Belongs to the CDP-alcohol phosphatidyltransferase class-I family.</text>
</comment>
<keyword evidence="8 13" id="KW-0472">Membrane</keyword>
<dbReference type="PANTHER" id="PTHR14269:SF62">
    <property type="entry name" value="CDP-DIACYLGLYCEROL--GLYCEROL-3-PHOSPHATE 3-PHOSPHATIDYLTRANSFERASE 1, CHLOROPLASTIC"/>
    <property type="match status" value="1"/>
</dbReference>
<comment type="subcellular location">
    <subcellularLocation>
        <location evidence="1">Membrane</location>
        <topology evidence="1">Multi-pass membrane protein</topology>
    </subcellularLocation>
</comment>
<evidence type="ECO:0000256" key="12">
    <source>
        <dbReference type="RuleBase" id="RU003750"/>
    </source>
</evidence>
<dbReference type="OrthoDB" id="9796672at2"/>
<dbReference type="GO" id="GO:0008444">
    <property type="term" value="F:CDP-diacylglycerol-glycerol-3-phosphate 3-phosphatidyltransferase activity"/>
    <property type="evidence" value="ECO:0007669"/>
    <property type="project" value="UniProtKB-UniRule"/>
</dbReference>
<protein>
    <recommendedName>
        <fullName evidence="11">CDP-diacylglycerol--glycerol-3-phosphate 3-phosphatidyltransferase</fullName>
        <ecNumber evidence="11">2.7.8.5</ecNumber>
    </recommendedName>
</protein>
<dbReference type="InterPro" id="IPR043130">
    <property type="entry name" value="CDP-OH_PTrfase_TM_dom"/>
</dbReference>
<evidence type="ECO:0000256" key="9">
    <source>
        <dbReference type="ARBA" id="ARBA00023209"/>
    </source>
</evidence>
<evidence type="ECO:0000256" key="3">
    <source>
        <dbReference type="ARBA" id="ARBA00022516"/>
    </source>
</evidence>
<evidence type="ECO:0000256" key="13">
    <source>
        <dbReference type="SAM" id="Phobius"/>
    </source>
</evidence>
<dbReference type="NCBIfam" id="TIGR00560">
    <property type="entry name" value="pgsA"/>
    <property type="match status" value="1"/>
</dbReference>
<dbReference type="InterPro" id="IPR050324">
    <property type="entry name" value="CDP-alcohol_PTase-I"/>
</dbReference>
<dbReference type="EC" id="2.7.8.5" evidence="11"/>
<name>A0A1J0AD79_9CYAN</name>
<evidence type="ECO:0000256" key="6">
    <source>
        <dbReference type="ARBA" id="ARBA00022989"/>
    </source>
</evidence>
<keyword evidence="9" id="KW-0594">Phospholipid biosynthesis</keyword>
<evidence type="ECO:0000313" key="15">
    <source>
        <dbReference type="Proteomes" id="UP000180235"/>
    </source>
</evidence>
<dbReference type="PROSITE" id="PS00379">
    <property type="entry name" value="CDP_ALCOHOL_P_TRANSF"/>
    <property type="match status" value="1"/>
</dbReference>
<reference evidence="14 15" key="1">
    <citation type="submission" date="2016-10" db="EMBL/GenBank/DDBJ databases">
        <title>Description of Gloeomargarita lithophora gen. nov., sp. nov., a thylakoid-bearing basal-branching cyanobacterium with intracellular carbonates, and proposal for Gloeomargaritales ord. nov.</title>
        <authorList>
            <person name="Moreira D."/>
            <person name="Tavera R."/>
            <person name="Benzerara K."/>
            <person name="Skouri-Panet F."/>
            <person name="Couradeau E."/>
            <person name="Gerard E."/>
            <person name="Loussert C."/>
            <person name="Novelo E."/>
            <person name="Zivanovic Y."/>
            <person name="Lopez-Garcia P."/>
        </authorList>
    </citation>
    <scope>NUCLEOTIDE SEQUENCE [LARGE SCALE GENOMIC DNA]</scope>
    <source>
        <strain evidence="14 15">D10</strain>
    </source>
</reference>
<keyword evidence="4 12" id="KW-0808">Transferase</keyword>
<evidence type="ECO:0000256" key="2">
    <source>
        <dbReference type="ARBA" id="ARBA00010441"/>
    </source>
</evidence>
<dbReference type="PANTHER" id="PTHR14269">
    <property type="entry name" value="CDP-DIACYLGLYCEROL--GLYCEROL-3-PHOSPHATE 3-PHOSPHATIDYLTRANSFERASE-RELATED"/>
    <property type="match status" value="1"/>
</dbReference>
<dbReference type="GO" id="GO:0016020">
    <property type="term" value="C:membrane"/>
    <property type="evidence" value="ECO:0007669"/>
    <property type="project" value="UniProtKB-SubCell"/>
</dbReference>
<feature type="transmembrane region" description="Helical" evidence="13">
    <location>
        <begin position="28"/>
        <end position="48"/>
    </location>
</feature>
<keyword evidence="5 13" id="KW-0812">Transmembrane</keyword>
<dbReference type="InterPro" id="IPR004570">
    <property type="entry name" value="Phosphatidylglycerol_P_synth"/>
</dbReference>
<dbReference type="Pfam" id="PF01066">
    <property type="entry name" value="CDP-OH_P_transf"/>
    <property type="match status" value="1"/>
</dbReference>
<dbReference type="STRING" id="1188229.GlitD10_1578"/>
<feature type="transmembrane region" description="Helical" evidence="13">
    <location>
        <begin position="68"/>
        <end position="92"/>
    </location>
</feature>
<evidence type="ECO:0000313" key="14">
    <source>
        <dbReference type="EMBL" id="APB33902.1"/>
    </source>
</evidence>
<keyword evidence="10" id="KW-1208">Phospholipid metabolism</keyword>
<gene>
    <name evidence="14" type="ORF">GlitD10_1578</name>
</gene>
<accession>A0A1J0AD79</accession>
<keyword evidence="3" id="KW-0444">Lipid biosynthesis</keyword>
<evidence type="ECO:0000256" key="5">
    <source>
        <dbReference type="ARBA" id="ARBA00022692"/>
    </source>
</evidence>
<dbReference type="InterPro" id="IPR048254">
    <property type="entry name" value="CDP_ALCOHOL_P_TRANSF_CS"/>
</dbReference>
<evidence type="ECO:0000256" key="1">
    <source>
        <dbReference type="ARBA" id="ARBA00004141"/>
    </source>
</evidence>
<dbReference type="InterPro" id="IPR000462">
    <property type="entry name" value="CDP-OH_P_trans"/>
</dbReference>